<dbReference type="InterPro" id="IPR007372">
    <property type="entry name" value="Lipid/polyisoprenoid-bd_YceI"/>
</dbReference>
<dbReference type="InterPro" id="IPR036761">
    <property type="entry name" value="TTHA0802/YceI-like_sf"/>
</dbReference>
<dbReference type="Gene3D" id="2.40.128.110">
    <property type="entry name" value="Lipid/polyisoprenoid-binding, YceI-like"/>
    <property type="match status" value="1"/>
</dbReference>
<proteinExistence type="predicted"/>
<dbReference type="Proteomes" id="UP000198767">
    <property type="component" value="Unassembled WGS sequence"/>
</dbReference>
<feature type="chain" id="PRO_5011556977" evidence="1">
    <location>
        <begin position="28"/>
        <end position="199"/>
    </location>
</feature>
<evidence type="ECO:0000259" key="2">
    <source>
        <dbReference type="SMART" id="SM00867"/>
    </source>
</evidence>
<sequence>MARQRCAILNSLAAALILSFNAQHSIAGETYVTDQGHSEVRFSWDRGISVQTAEFTNFEGVLDFDAQNVENSSLEVVIDVSSLASGYAPLDKALLGESFFAGQQNPQIVFKSTDVKITGDSTANVTGDLTILGVTKPVTLQTQLMHRGPHPYAPYVDIYSGNWLAFEASTTIDHLAFNVGSYSAGPIAVTIVTEMKERN</sequence>
<dbReference type="SMART" id="SM00867">
    <property type="entry name" value="YceI"/>
    <property type="match status" value="1"/>
</dbReference>
<dbReference type="AlphaFoldDB" id="A0A1G5QGP4"/>
<organism evidence="3 4">
    <name type="scientific">Epibacterium ulvae</name>
    <dbReference type="NCBI Taxonomy" id="1156985"/>
    <lineage>
        <taxon>Bacteria</taxon>
        <taxon>Pseudomonadati</taxon>
        <taxon>Pseudomonadota</taxon>
        <taxon>Alphaproteobacteria</taxon>
        <taxon>Rhodobacterales</taxon>
        <taxon>Roseobacteraceae</taxon>
        <taxon>Epibacterium</taxon>
    </lineage>
</organism>
<dbReference type="OrthoDB" id="9811006at2"/>
<evidence type="ECO:0000313" key="3">
    <source>
        <dbReference type="EMBL" id="SCZ61043.1"/>
    </source>
</evidence>
<reference evidence="3 4" key="1">
    <citation type="submission" date="2016-10" db="EMBL/GenBank/DDBJ databases">
        <authorList>
            <person name="de Groot N.N."/>
        </authorList>
    </citation>
    <scope>NUCLEOTIDE SEQUENCE [LARGE SCALE GENOMIC DNA]</scope>
    <source>
        <strain evidence="3 4">U95</strain>
    </source>
</reference>
<feature type="signal peptide" evidence="1">
    <location>
        <begin position="1"/>
        <end position="27"/>
    </location>
</feature>
<dbReference type="Pfam" id="PF04264">
    <property type="entry name" value="YceI"/>
    <property type="match status" value="1"/>
</dbReference>
<evidence type="ECO:0000256" key="1">
    <source>
        <dbReference type="SAM" id="SignalP"/>
    </source>
</evidence>
<feature type="domain" description="Lipid/polyisoprenoid-binding YceI-like" evidence="2">
    <location>
        <begin position="30"/>
        <end position="196"/>
    </location>
</feature>
<keyword evidence="1" id="KW-0732">Signal</keyword>
<evidence type="ECO:0000313" key="4">
    <source>
        <dbReference type="Proteomes" id="UP000198767"/>
    </source>
</evidence>
<name>A0A1G5QGP4_9RHOB</name>
<accession>A0A1G5QGP4</accession>
<dbReference type="PANTHER" id="PTHR34406">
    <property type="entry name" value="PROTEIN YCEI"/>
    <property type="match status" value="1"/>
</dbReference>
<dbReference type="SUPFAM" id="SSF101874">
    <property type="entry name" value="YceI-like"/>
    <property type="match status" value="1"/>
</dbReference>
<dbReference type="RefSeq" id="WP_090217936.1">
    <property type="nucleotide sequence ID" value="NZ_FMWG01000004.1"/>
</dbReference>
<keyword evidence="4" id="KW-1185">Reference proteome</keyword>
<dbReference type="STRING" id="1156985.SAMN04488118_104191"/>
<dbReference type="EMBL" id="FMWG01000004">
    <property type="protein sequence ID" value="SCZ61043.1"/>
    <property type="molecule type" value="Genomic_DNA"/>
</dbReference>
<dbReference type="PANTHER" id="PTHR34406:SF1">
    <property type="entry name" value="PROTEIN YCEI"/>
    <property type="match status" value="1"/>
</dbReference>
<protein>
    <submittedName>
        <fullName evidence="3">Polyisoprenoid-binding protein YceI</fullName>
    </submittedName>
</protein>
<gene>
    <name evidence="3" type="ORF">SAMN04488118_104191</name>
</gene>